<feature type="transmembrane region" description="Helical" evidence="1">
    <location>
        <begin position="100"/>
        <end position="133"/>
    </location>
</feature>
<keyword evidence="1" id="KW-0472">Membrane</keyword>
<dbReference type="AlphaFoldDB" id="A0A5J6L8G6"/>
<keyword evidence="1" id="KW-0812">Transmembrane</keyword>
<gene>
    <name evidence="2" type="ORF">F6J85_02425</name>
</gene>
<evidence type="ECO:0000313" key="3">
    <source>
        <dbReference type="Proteomes" id="UP000325516"/>
    </source>
</evidence>
<feature type="transmembrane region" description="Helical" evidence="1">
    <location>
        <begin position="70"/>
        <end position="94"/>
    </location>
</feature>
<dbReference type="KEGG" id="mlz:F6J85_02425"/>
<dbReference type="Proteomes" id="UP000325516">
    <property type="component" value="Chromosome"/>
</dbReference>
<reference evidence="3" key="1">
    <citation type="submission" date="2019-09" db="EMBL/GenBank/DDBJ databases">
        <title>Mumia zhuanghuii sp. nov. isolated from the intestinal contents of plateau pika (Ochotona curzoniae) in the Qinghai-Tibet plateau of China.</title>
        <authorList>
            <person name="Tian Z."/>
        </authorList>
    </citation>
    <scope>NUCLEOTIDE SEQUENCE [LARGE SCALE GENOMIC DNA]</scope>
    <source>
        <strain evidence="3">L-031</strain>
    </source>
</reference>
<sequence>MAPAVALAFAVVGFVALAIAGLGLTSLILDADVIPTPGLGQIAGAIGMLLATGGFAAALWFGLRAEHPTFWTALGTAVCAYLGEIVGVAFGAVISGSGPAAGFAAAGGVAIGWPGAVIAGAGLVAGWGGIALVRTRAGRPRWPWERDEDER</sequence>
<name>A0A5J6L8G6_9MICO</name>
<organism evidence="2 3">
    <name type="scientific">Microbacterium lushaniae</name>
    <dbReference type="NCBI Taxonomy" id="2614639"/>
    <lineage>
        <taxon>Bacteria</taxon>
        <taxon>Bacillati</taxon>
        <taxon>Actinomycetota</taxon>
        <taxon>Actinomycetes</taxon>
        <taxon>Micrococcales</taxon>
        <taxon>Microbacteriaceae</taxon>
        <taxon>Microbacterium</taxon>
    </lineage>
</organism>
<protein>
    <submittedName>
        <fullName evidence="2">Uncharacterized protein</fullName>
    </submittedName>
</protein>
<evidence type="ECO:0000256" key="1">
    <source>
        <dbReference type="SAM" id="Phobius"/>
    </source>
</evidence>
<keyword evidence="1" id="KW-1133">Transmembrane helix</keyword>
<evidence type="ECO:0000313" key="2">
    <source>
        <dbReference type="EMBL" id="QEW04747.1"/>
    </source>
</evidence>
<keyword evidence="3" id="KW-1185">Reference proteome</keyword>
<feature type="transmembrane region" description="Helical" evidence="1">
    <location>
        <begin position="42"/>
        <end position="63"/>
    </location>
</feature>
<accession>A0A5J6L8G6</accession>
<proteinExistence type="predicted"/>
<dbReference type="EMBL" id="CP044232">
    <property type="protein sequence ID" value="QEW04747.1"/>
    <property type="molecule type" value="Genomic_DNA"/>
</dbReference>